<proteinExistence type="inferred from homology"/>
<evidence type="ECO:0000256" key="4">
    <source>
        <dbReference type="ARBA" id="ARBA00022691"/>
    </source>
</evidence>
<dbReference type="GO" id="GO:0032259">
    <property type="term" value="P:methylation"/>
    <property type="evidence" value="ECO:0007669"/>
    <property type="project" value="UniProtKB-KW"/>
</dbReference>
<comment type="caution">
    <text evidence="6">The sequence shown here is derived from an EMBL/GenBank/DDBJ whole genome shotgun (WGS) entry which is preliminary data.</text>
</comment>
<reference evidence="6 7" key="1">
    <citation type="submission" date="2022-01" db="EMBL/GenBank/DDBJ databases">
        <title>Whole genome-based taxonomy of the Shewanellaceae.</title>
        <authorList>
            <person name="Martin-Rodriguez A.J."/>
        </authorList>
    </citation>
    <scope>NUCLEOTIDE SEQUENCE [LARGE SCALE GENOMIC DNA]</scope>
    <source>
        <strain evidence="6 7">DSM 17177</strain>
    </source>
</reference>
<protein>
    <submittedName>
        <fullName evidence="6">Cyclopropane fatty acyl phospholipid synthase</fullName>
        <ecNumber evidence="6">2.1.1.79</ecNumber>
    </submittedName>
</protein>
<evidence type="ECO:0000256" key="3">
    <source>
        <dbReference type="ARBA" id="ARBA00022679"/>
    </source>
</evidence>
<dbReference type="CDD" id="cd02440">
    <property type="entry name" value="AdoMet_MTases"/>
    <property type="match status" value="1"/>
</dbReference>
<dbReference type="InterPro" id="IPR003333">
    <property type="entry name" value="CMAS"/>
</dbReference>
<evidence type="ECO:0000313" key="7">
    <source>
        <dbReference type="Proteomes" id="UP001203423"/>
    </source>
</evidence>
<dbReference type="EMBL" id="JAKIKS010000057">
    <property type="protein sequence ID" value="MCL1125684.1"/>
    <property type="molecule type" value="Genomic_DNA"/>
</dbReference>
<evidence type="ECO:0000256" key="2">
    <source>
        <dbReference type="ARBA" id="ARBA00022603"/>
    </source>
</evidence>
<comment type="similarity">
    <text evidence="1">Belongs to the CFA/CMAS family.</text>
</comment>
<dbReference type="InterPro" id="IPR050723">
    <property type="entry name" value="CFA/CMAS"/>
</dbReference>
<keyword evidence="5" id="KW-0443">Lipid metabolism</keyword>
<evidence type="ECO:0000313" key="6">
    <source>
        <dbReference type="EMBL" id="MCL1125684.1"/>
    </source>
</evidence>
<dbReference type="PANTHER" id="PTHR43667">
    <property type="entry name" value="CYCLOPROPANE-FATTY-ACYL-PHOSPHOLIPID SYNTHASE"/>
    <property type="match status" value="1"/>
</dbReference>
<accession>A0ABT0LDC4</accession>
<dbReference type="NCBIfam" id="NF008686">
    <property type="entry name" value="PRK11705.1"/>
    <property type="match status" value="1"/>
</dbReference>
<dbReference type="PANTHER" id="PTHR43667:SF1">
    <property type="entry name" value="CYCLOPROPANE-FATTY-ACYL-PHOSPHOLIPID SYNTHASE"/>
    <property type="match status" value="1"/>
</dbReference>
<dbReference type="RefSeq" id="WP_248940996.1">
    <property type="nucleotide sequence ID" value="NZ_JAKIKS010000057.1"/>
</dbReference>
<keyword evidence="2 6" id="KW-0489">Methyltransferase</keyword>
<dbReference type="Proteomes" id="UP001203423">
    <property type="component" value="Unassembled WGS sequence"/>
</dbReference>
<evidence type="ECO:0000256" key="5">
    <source>
        <dbReference type="ARBA" id="ARBA00023098"/>
    </source>
</evidence>
<keyword evidence="3 6" id="KW-0808">Transferase</keyword>
<keyword evidence="7" id="KW-1185">Reference proteome</keyword>
<keyword evidence="4" id="KW-0949">S-adenosyl-L-methionine</keyword>
<gene>
    <name evidence="6" type="primary">cfa</name>
    <name evidence="6" type="ORF">L2764_14665</name>
</gene>
<dbReference type="InterPro" id="IPR029063">
    <property type="entry name" value="SAM-dependent_MTases_sf"/>
</dbReference>
<dbReference type="Gene3D" id="3.40.50.150">
    <property type="entry name" value="Vaccinia Virus protein VP39"/>
    <property type="match status" value="1"/>
</dbReference>
<dbReference type="Pfam" id="PF02353">
    <property type="entry name" value="CMAS"/>
    <property type="match status" value="1"/>
</dbReference>
<dbReference type="GO" id="GO:0008825">
    <property type="term" value="F:cyclopropane-fatty-acyl-phospholipid synthase activity"/>
    <property type="evidence" value="ECO:0007669"/>
    <property type="project" value="UniProtKB-EC"/>
</dbReference>
<name>A0ABT0LDC4_9GAMM</name>
<dbReference type="SUPFAM" id="SSF53335">
    <property type="entry name" value="S-adenosyl-L-methionine-dependent methyltransferases"/>
    <property type="match status" value="1"/>
</dbReference>
<organism evidence="6 7">
    <name type="scientific">Shewanella surugensis</name>
    <dbReference type="NCBI Taxonomy" id="212020"/>
    <lineage>
        <taxon>Bacteria</taxon>
        <taxon>Pseudomonadati</taxon>
        <taxon>Pseudomonadota</taxon>
        <taxon>Gammaproteobacteria</taxon>
        <taxon>Alteromonadales</taxon>
        <taxon>Shewanellaceae</taxon>
        <taxon>Shewanella</taxon>
    </lineage>
</organism>
<evidence type="ECO:0000256" key="1">
    <source>
        <dbReference type="ARBA" id="ARBA00010815"/>
    </source>
</evidence>
<dbReference type="PIRSF" id="PIRSF003085">
    <property type="entry name" value="CMAS"/>
    <property type="match status" value="1"/>
</dbReference>
<dbReference type="EC" id="2.1.1.79" evidence="6"/>
<sequence>MLNLKEPDFPSSEQVVVNQRHLAAKTLFESLIKPSGIRVNGNQPYDIQVKNPKFYHRVIHQGNLGLGEAYMEGWWECERIDLFIEKLLQAKLERHVKNRLSLLWPLFITRYINLQTAIRAFAVAKQHYNIGNDLFEKMLDESMAYSCAYWQQAETLQQAQDAKMNLLCRKLKLEPGMKLLDIGCGWGGLAAYAAEHFSVSVTAITISNAQFEYAVEKYKHLDICFKLQDYRDLNEHYDRIVSVGMLEHVGHKNYRRFMKKVDDCLAPQGLAVLHTIVDNTSNTTCNPWINKYIFVNGVVPSVAQLSKAAEGLFVIEDIHNFGPDYAKTLMAWHDNFIASYPTLNATYDKRFYRMWRYYLLSCAGGFKARYMQLMQLVMSKNRADCYQSER</sequence>